<keyword evidence="2" id="KW-0378">Hydrolase</keyword>
<keyword evidence="5" id="KW-1185">Reference proteome</keyword>
<dbReference type="Pfam" id="PF08386">
    <property type="entry name" value="Abhydrolase_4"/>
    <property type="match status" value="1"/>
</dbReference>
<dbReference type="PANTHER" id="PTHR43248">
    <property type="entry name" value="2-SUCCINYL-6-HYDROXY-2,4-CYCLOHEXADIENE-1-CARBOXYLATE SYNTHASE"/>
    <property type="match status" value="1"/>
</dbReference>
<name>A0ABR1JXB3_9AGAR</name>
<accession>A0ABR1JXB3</accession>
<dbReference type="Gene3D" id="3.40.50.1820">
    <property type="entry name" value="alpha/beta hydrolase"/>
    <property type="match status" value="1"/>
</dbReference>
<evidence type="ECO:0000256" key="1">
    <source>
        <dbReference type="ARBA" id="ARBA00010088"/>
    </source>
</evidence>
<dbReference type="InterPro" id="IPR029058">
    <property type="entry name" value="AB_hydrolase_fold"/>
</dbReference>
<sequence length="360" mass="38667">MGQVFGQLAQNRDTNGTLNFVSTDNVARDMLAMIEAFGEEKLQYYGGSYGTVLGAVFSTMFPDRVGRVVLDGCLDMDSYFRNDLKNQMVDSDKAMQAFFDSCHSAGPETCAFYASSPAEIEANLETVYDTVRTQPVPVFSGDTFGVITYDALRMVVVGALQQPANTFPQLAAGLAELSTGNGTIIYQLFAQAFSENLDITESMIAIECSDADPLNDNASQLENYMSGINSTFAGTVALPVMTQCSGWMVHPESRFKGPVGANTSFPLLVIGNTADPITPLSAAKKTSSSFPGSVVLQQDSVGHTSLSSQSSCTFQHLAAYFNNGTLPAEGTICPVDISLFPIGNGTDSSQSKRSLFRRRY</sequence>
<dbReference type="SUPFAM" id="SSF53474">
    <property type="entry name" value="alpha/beta-Hydrolases"/>
    <property type="match status" value="1"/>
</dbReference>
<evidence type="ECO:0000256" key="2">
    <source>
        <dbReference type="ARBA" id="ARBA00022801"/>
    </source>
</evidence>
<dbReference type="PANTHER" id="PTHR43248:SF25">
    <property type="entry name" value="AB HYDROLASE-1 DOMAIN-CONTAINING PROTEIN-RELATED"/>
    <property type="match status" value="1"/>
</dbReference>
<dbReference type="InterPro" id="IPR051601">
    <property type="entry name" value="Serine_prot/Carboxylest_S33"/>
</dbReference>
<gene>
    <name evidence="4" type="ORF">VKT23_002884</name>
</gene>
<proteinExistence type="inferred from homology"/>
<dbReference type="Proteomes" id="UP001498398">
    <property type="component" value="Unassembled WGS sequence"/>
</dbReference>
<dbReference type="InterPro" id="IPR013595">
    <property type="entry name" value="Pept_S33_TAP-like_C"/>
</dbReference>
<protein>
    <recommendedName>
        <fullName evidence="3">Peptidase S33 tripeptidyl aminopeptidase-like C-terminal domain-containing protein</fullName>
    </recommendedName>
</protein>
<reference evidence="4 5" key="1">
    <citation type="submission" date="2024-01" db="EMBL/GenBank/DDBJ databases">
        <title>A draft genome for the cacao thread blight pathogen Marasmiellus scandens.</title>
        <authorList>
            <person name="Baruah I.K."/>
            <person name="Leung J."/>
            <person name="Bukari Y."/>
            <person name="Amoako-Attah I."/>
            <person name="Meinhardt L.W."/>
            <person name="Bailey B.A."/>
            <person name="Cohen S.P."/>
        </authorList>
    </citation>
    <scope>NUCLEOTIDE SEQUENCE [LARGE SCALE GENOMIC DNA]</scope>
    <source>
        <strain evidence="4 5">GH-19</strain>
    </source>
</reference>
<comment type="similarity">
    <text evidence="1">Belongs to the peptidase S33 family.</text>
</comment>
<dbReference type="EMBL" id="JBANRG010000003">
    <property type="protein sequence ID" value="KAK7468368.1"/>
    <property type="molecule type" value="Genomic_DNA"/>
</dbReference>
<feature type="domain" description="Peptidase S33 tripeptidyl aminopeptidase-like C-terminal" evidence="3">
    <location>
        <begin position="232"/>
        <end position="333"/>
    </location>
</feature>
<evidence type="ECO:0000313" key="4">
    <source>
        <dbReference type="EMBL" id="KAK7468368.1"/>
    </source>
</evidence>
<evidence type="ECO:0000259" key="3">
    <source>
        <dbReference type="Pfam" id="PF08386"/>
    </source>
</evidence>
<organism evidence="4 5">
    <name type="scientific">Marasmiellus scandens</name>
    <dbReference type="NCBI Taxonomy" id="2682957"/>
    <lineage>
        <taxon>Eukaryota</taxon>
        <taxon>Fungi</taxon>
        <taxon>Dikarya</taxon>
        <taxon>Basidiomycota</taxon>
        <taxon>Agaricomycotina</taxon>
        <taxon>Agaricomycetes</taxon>
        <taxon>Agaricomycetidae</taxon>
        <taxon>Agaricales</taxon>
        <taxon>Marasmiineae</taxon>
        <taxon>Omphalotaceae</taxon>
        <taxon>Marasmiellus</taxon>
    </lineage>
</organism>
<comment type="caution">
    <text evidence="4">The sequence shown here is derived from an EMBL/GenBank/DDBJ whole genome shotgun (WGS) entry which is preliminary data.</text>
</comment>
<evidence type="ECO:0000313" key="5">
    <source>
        <dbReference type="Proteomes" id="UP001498398"/>
    </source>
</evidence>